<feature type="transmembrane region" description="Helical" evidence="6">
    <location>
        <begin position="12"/>
        <end position="32"/>
    </location>
</feature>
<dbReference type="Proteomes" id="UP000509510">
    <property type="component" value="Chromosome II"/>
</dbReference>
<feature type="transmembrane region" description="Helical" evidence="6">
    <location>
        <begin position="44"/>
        <end position="65"/>
    </location>
</feature>
<keyword evidence="3" id="KW-0804">Transcription</keyword>
<keyword evidence="2" id="KW-0238">DNA-binding</keyword>
<name>A0A7H8QQT7_TALRU</name>
<feature type="region of interest" description="Disordered" evidence="5">
    <location>
        <begin position="726"/>
        <end position="750"/>
    </location>
</feature>
<keyword evidence="6" id="KW-0812">Transmembrane</keyword>
<dbReference type="GO" id="GO:0005628">
    <property type="term" value="C:prospore membrane"/>
    <property type="evidence" value="ECO:0007669"/>
    <property type="project" value="TreeGrafter"/>
</dbReference>
<evidence type="ECO:0008006" key="9">
    <source>
        <dbReference type="Google" id="ProtNLM"/>
    </source>
</evidence>
<evidence type="ECO:0000256" key="5">
    <source>
        <dbReference type="SAM" id="MobiDB-lite"/>
    </source>
</evidence>
<evidence type="ECO:0000256" key="2">
    <source>
        <dbReference type="ARBA" id="ARBA00023125"/>
    </source>
</evidence>
<feature type="transmembrane region" description="Helical" evidence="6">
    <location>
        <begin position="71"/>
        <end position="90"/>
    </location>
</feature>
<gene>
    <name evidence="7" type="ORF">TRUGW13939_03306</name>
</gene>
<organism evidence="7 8">
    <name type="scientific">Talaromyces rugulosus</name>
    <name type="common">Penicillium rugulosum</name>
    <dbReference type="NCBI Taxonomy" id="121627"/>
    <lineage>
        <taxon>Eukaryota</taxon>
        <taxon>Fungi</taxon>
        <taxon>Dikarya</taxon>
        <taxon>Ascomycota</taxon>
        <taxon>Pezizomycotina</taxon>
        <taxon>Eurotiomycetes</taxon>
        <taxon>Eurotiomycetidae</taxon>
        <taxon>Eurotiales</taxon>
        <taxon>Trichocomaceae</taxon>
        <taxon>Talaromyces</taxon>
        <taxon>Talaromyces sect. Islandici</taxon>
    </lineage>
</organism>
<dbReference type="GO" id="GO:0005619">
    <property type="term" value="C:ascospore wall"/>
    <property type="evidence" value="ECO:0007669"/>
    <property type="project" value="TreeGrafter"/>
</dbReference>
<dbReference type="PANTHER" id="PTHR34292:SF1">
    <property type="entry name" value="OUTER SPORE WALL PROTEIN RRT8"/>
    <property type="match status" value="1"/>
</dbReference>
<evidence type="ECO:0000256" key="6">
    <source>
        <dbReference type="SAM" id="Phobius"/>
    </source>
</evidence>
<dbReference type="GeneID" id="55990811"/>
<keyword evidence="4" id="KW-0539">Nucleus</keyword>
<keyword evidence="6" id="KW-1133">Transmembrane helix</keyword>
<feature type="compositionally biased region" description="Basic and acidic residues" evidence="5">
    <location>
        <begin position="298"/>
        <end position="310"/>
    </location>
</feature>
<keyword evidence="1" id="KW-0805">Transcription regulation</keyword>
<dbReference type="Gene3D" id="4.10.240.10">
    <property type="entry name" value="Zn(2)-C6 fungal-type DNA-binding domain"/>
    <property type="match status" value="1"/>
</dbReference>
<evidence type="ECO:0000256" key="3">
    <source>
        <dbReference type="ARBA" id="ARBA00023163"/>
    </source>
</evidence>
<dbReference type="CDD" id="cd12148">
    <property type="entry name" value="fungal_TF_MHR"/>
    <property type="match status" value="1"/>
</dbReference>
<dbReference type="AlphaFoldDB" id="A0A7H8QQT7"/>
<feature type="transmembrane region" description="Helical" evidence="6">
    <location>
        <begin position="208"/>
        <end position="241"/>
    </location>
</feature>
<feature type="region of interest" description="Disordered" evidence="5">
    <location>
        <begin position="288"/>
        <end position="334"/>
    </location>
</feature>
<feature type="region of interest" description="Disordered" evidence="5">
    <location>
        <begin position="815"/>
        <end position="835"/>
    </location>
</feature>
<dbReference type="GO" id="GO:0005811">
    <property type="term" value="C:lipid droplet"/>
    <property type="evidence" value="ECO:0007669"/>
    <property type="project" value="TreeGrafter"/>
</dbReference>
<dbReference type="GO" id="GO:0003677">
    <property type="term" value="F:DNA binding"/>
    <property type="evidence" value="ECO:0007669"/>
    <property type="project" value="UniProtKB-KW"/>
</dbReference>
<dbReference type="CDD" id="cd00067">
    <property type="entry name" value="GAL4"/>
    <property type="match status" value="1"/>
</dbReference>
<evidence type="ECO:0000256" key="4">
    <source>
        <dbReference type="ARBA" id="ARBA00023242"/>
    </source>
</evidence>
<evidence type="ECO:0000313" key="7">
    <source>
        <dbReference type="EMBL" id="QKX56206.1"/>
    </source>
</evidence>
<feature type="compositionally biased region" description="Low complexity" evidence="5">
    <location>
        <begin position="313"/>
        <end position="329"/>
    </location>
</feature>
<evidence type="ECO:0000313" key="8">
    <source>
        <dbReference type="Proteomes" id="UP000509510"/>
    </source>
</evidence>
<dbReference type="OrthoDB" id="5284003at2759"/>
<dbReference type="EMBL" id="CP055899">
    <property type="protein sequence ID" value="QKX56206.1"/>
    <property type="molecule type" value="Genomic_DNA"/>
</dbReference>
<proteinExistence type="predicted"/>
<dbReference type="GO" id="GO:0008270">
    <property type="term" value="F:zinc ion binding"/>
    <property type="evidence" value="ECO:0007669"/>
    <property type="project" value="InterPro"/>
</dbReference>
<evidence type="ECO:0000256" key="1">
    <source>
        <dbReference type="ARBA" id="ARBA00023015"/>
    </source>
</evidence>
<keyword evidence="6" id="KW-0472">Membrane</keyword>
<feature type="compositionally biased region" description="Polar residues" evidence="5">
    <location>
        <begin position="819"/>
        <end position="835"/>
    </location>
</feature>
<accession>A0A7H8QQT7</accession>
<dbReference type="RefSeq" id="XP_035342384.1">
    <property type="nucleotide sequence ID" value="XM_035486491.1"/>
</dbReference>
<dbReference type="GO" id="GO:0000981">
    <property type="term" value="F:DNA-binding transcription factor activity, RNA polymerase II-specific"/>
    <property type="evidence" value="ECO:0007669"/>
    <property type="project" value="InterPro"/>
</dbReference>
<sequence>MADAMRLRNATWLHPLRGIVYFVSHPFLWPLFRGRLIPITLLSGFAYTLLFVFTYLPQVAFLAIFQGNGAWINGAVLVLGEGAAIVALLFEAFFVDETQVDVFDAVLLNEGLETLISGKRVIHPDGDNPVKKLGKPTTSAVYAPFSLRQIVEFVVFLPLNFVPVAGVPMFLVLTGYRGGPFHHWRYFQLMDFTKEERKLFVRNRQLRYTAFGTVALMLQLIPFFSMFFLLTSAAGSALWAAEMEKRKQFLENQGDEDGLPEYQDNPCDEGGPPCKSCVALDIPCTYNRPSRRRGPPNRHAESLKKQKIEDDVSQSSLAASSAVPEAAAAPAPPPPVLLPTTNAFSGESICPLPTLQLLVDDYFTFIHPLVPVPHEPSFRAAFARREDVTNKRFLALLAAMIGSLVASFPRRPKLHLRTDAERRMYPNSMTLVKQCHDVSVQARGVGYLDTSNTTEDAAISYHLSLCSGYVYNMRRCRMYLGECMTILRVYSLYAPCQQIPDPNPTPASPMSTTGCGPSDQFSEPHAATANLLEQELGRRLFFVCISGFKTLHQLGATDGRIYVPPETPTDRYPPLPVEIDDEYLFATHMDPQPVGVVPQLTGFNANVRVFQCYNSLAALEIAFGTNEFLGWERQRQMIMESIQEAKKITAELPPELQLTPQIQTLSPSMTLPHRGENDTEANRRKIQYEIQKANIYITQLSTRSYLVDKYWTLFEGHKRLEFQAQPLMTTSQMPSPDGLTAPAPDPGGGTTPDVDMHAQTDYIGQIMREERGLVIKDLLCLLKSVQEIHIEPNGASFTNKVRQIASTLLSLPRGPDATIANTPTDNTRTTGPQPLSTIDAENYLRTFLDILVRLEGVGVTNTTNNAAGTTATANADNINTNNNNTHINPIITSPFHPLSTTATVTAAAPPPASTVPTMMTAAASDAAAAAAAAFPSPDSNFRAMSYGSGSSEEEEDLRQWASLKEFQKQFMEDGGHLYSI</sequence>
<dbReference type="InterPro" id="IPR001138">
    <property type="entry name" value="Zn2Cys6_DnaBD"/>
</dbReference>
<dbReference type="InterPro" id="IPR036864">
    <property type="entry name" value="Zn2-C6_fun-type_DNA-bd_sf"/>
</dbReference>
<dbReference type="PANTHER" id="PTHR34292">
    <property type="entry name" value="OUTER SPORE WALL PROTEIN LDS1"/>
    <property type="match status" value="1"/>
</dbReference>
<protein>
    <recommendedName>
        <fullName evidence="9">Transcription factor domain-containing protein</fullName>
    </recommendedName>
</protein>
<dbReference type="InterPro" id="IPR052786">
    <property type="entry name" value="Spore_wall_assembly"/>
</dbReference>
<dbReference type="KEGG" id="trg:TRUGW13939_03306"/>
<reference evidence="8" key="1">
    <citation type="submission" date="2020-06" db="EMBL/GenBank/DDBJ databases">
        <title>A chromosome-scale genome assembly of Talaromyces rugulosus W13939.</title>
        <authorList>
            <person name="Wang B."/>
            <person name="Guo L."/>
            <person name="Ye K."/>
            <person name="Wang L."/>
        </authorList>
    </citation>
    <scope>NUCLEOTIDE SEQUENCE [LARGE SCALE GENOMIC DNA]</scope>
    <source>
        <strain evidence="8">W13939</strain>
    </source>
</reference>
<feature type="transmembrane region" description="Helical" evidence="6">
    <location>
        <begin position="153"/>
        <end position="176"/>
    </location>
</feature>
<keyword evidence="8" id="KW-1185">Reference proteome</keyword>